<gene>
    <name evidence="1" type="ORF">ADICEAN_03253</name>
</gene>
<comment type="caution">
    <text evidence="1">The sequence shown here is derived from an EMBL/GenBank/DDBJ whole genome shotgun (WGS) entry which is preliminary data.</text>
</comment>
<sequence>MKPIDFEKLTLDEKARLILSKGVYVSKSEFFQLEISLYRIENDFVELWYEPITGRVMRIDYLKGKSVNPYLKHLCAANLN</sequence>
<evidence type="ECO:0000313" key="1">
    <source>
        <dbReference type="EMBL" id="EMR01631.1"/>
    </source>
</evidence>
<dbReference type="Proteomes" id="UP000011910">
    <property type="component" value="Unassembled WGS sequence"/>
</dbReference>
<evidence type="ECO:0000313" key="2">
    <source>
        <dbReference type="Proteomes" id="UP000011910"/>
    </source>
</evidence>
<proteinExistence type="predicted"/>
<keyword evidence="2" id="KW-1185">Reference proteome</keyword>
<name>M7N326_9BACT</name>
<organism evidence="1 2">
    <name type="scientific">Cesiribacter andamanensis AMV16</name>
    <dbReference type="NCBI Taxonomy" id="1279009"/>
    <lineage>
        <taxon>Bacteria</taxon>
        <taxon>Pseudomonadati</taxon>
        <taxon>Bacteroidota</taxon>
        <taxon>Cytophagia</taxon>
        <taxon>Cytophagales</taxon>
        <taxon>Cesiribacteraceae</taxon>
        <taxon>Cesiribacter</taxon>
    </lineage>
</organism>
<dbReference type="STRING" id="1279009.ADICEAN_03253"/>
<dbReference type="RefSeq" id="WP_009196636.1">
    <property type="nucleotide sequence ID" value="NZ_AODQ01000101.1"/>
</dbReference>
<accession>M7N326</accession>
<protein>
    <submittedName>
        <fullName evidence="1">Uncharacterized protein</fullName>
    </submittedName>
</protein>
<dbReference type="AlphaFoldDB" id="M7N326"/>
<dbReference type="OrthoDB" id="853359at2"/>
<dbReference type="EMBL" id="AODQ01000101">
    <property type="protein sequence ID" value="EMR01631.1"/>
    <property type="molecule type" value="Genomic_DNA"/>
</dbReference>
<reference evidence="1 2" key="1">
    <citation type="journal article" date="2013" name="Genome Announc.">
        <title>Draft Genome Sequence of Cesiribacter andamanensis Strain AMV16T, Isolated from a Soil Sample from a Mud Volcano in the Andaman Islands, India.</title>
        <authorList>
            <person name="Shivaji S."/>
            <person name="Ara S."/>
            <person name="Begum Z."/>
            <person name="Srinivas T.N."/>
            <person name="Singh A."/>
            <person name="Kumar Pinnaka A."/>
        </authorList>
    </citation>
    <scope>NUCLEOTIDE SEQUENCE [LARGE SCALE GENOMIC DNA]</scope>
    <source>
        <strain evidence="1 2">AMV16</strain>
    </source>
</reference>